<evidence type="ECO:0000256" key="4">
    <source>
        <dbReference type="ARBA" id="ARBA00023015"/>
    </source>
</evidence>
<dbReference type="SUPFAM" id="SSF57783">
    <property type="entry name" value="Zinc beta-ribbon"/>
    <property type="match status" value="1"/>
</dbReference>
<gene>
    <name evidence="11" type="ORF">SI8410_06007981</name>
</gene>
<keyword evidence="12" id="KW-1185">Reference proteome</keyword>
<keyword evidence="4 9" id="KW-0805">Transcription regulation</keyword>
<evidence type="ECO:0000256" key="6">
    <source>
        <dbReference type="ARBA" id="ARBA00023163"/>
    </source>
</evidence>
<dbReference type="GO" id="GO:0003700">
    <property type="term" value="F:DNA-binding transcription factor activity"/>
    <property type="evidence" value="ECO:0007669"/>
    <property type="project" value="UniProtKB-UniRule"/>
</dbReference>
<dbReference type="EMBL" id="LR746269">
    <property type="protein sequence ID" value="CAA7397316.1"/>
    <property type="molecule type" value="Genomic_DNA"/>
</dbReference>
<dbReference type="OrthoDB" id="1927254at2759"/>
<accession>A0A7I8KJ71</accession>
<keyword evidence="3 9" id="KW-0862">Zinc</keyword>
<dbReference type="InterPro" id="IPR045174">
    <property type="entry name" value="Dof"/>
</dbReference>
<keyword evidence="2 8" id="KW-0863">Zinc-finger</keyword>
<organism evidence="11 12">
    <name type="scientific">Spirodela intermedia</name>
    <name type="common">Intermediate duckweed</name>
    <dbReference type="NCBI Taxonomy" id="51605"/>
    <lineage>
        <taxon>Eukaryota</taxon>
        <taxon>Viridiplantae</taxon>
        <taxon>Streptophyta</taxon>
        <taxon>Embryophyta</taxon>
        <taxon>Tracheophyta</taxon>
        <taxon>Spermatophyta</taxon>
        <taxon>Magnoliopsida</taxon>
        <taxon>Liliopsida</taxon>
        <taxon>Araceae</taxon>
        <taxon>Lemnoideae</taxon>
        <taxon>Spirodela</taxon>
    </lineage>
</organism>
<sequence>MQHPTAAAAAAVVVAEQKLQCPRCESTNTKFCYFNNHSITQPRYLCKGCGRHWTQGGSLRNIPIGGRSRKNTKRGAIIPTAIPQPQPPLYHPNTESISSLYASTTEIDHLMLNMTGSFTALLSSDAIFRNVMGNFQEEPGFIAPRGVSSVGCTTLDLLRFPNGGASTPPPPPTP</sequence>
<evidence type="ECO:0000256" key="2">
    <source>
        <dbReference type="ARBA" id="ARBA00022771"/>
    </source>
</evidence>
<evidence type="ECO:0000256" key="5">
    <source>
        <dbReference type="ARBA" id="ARBA00023125"/>
    </source>
</evidence>
<evidence type="ECO:0000256" key="9">
    <source>
        <dbReference type="RuleBase" id="RU369094"/>
    </source>
</evidence>
<evidence type="ECO:0000256" key="3">
    <source>
        <dbReference type="ARBA" id="ARBA00022833"/>
    </source>
</evidence>
<keyword evidence="1 9" id="KW-0479">Metal-binding</keyword>
<dbReference type="AlphaFoldDB" id="A0A7I8KJ71"/>
<dbReference type="GO" id="GO:0008270">
    <property type="term" value="F:zinc ion binding"/>
    <property type="evidence" value="ECO:0007669"/>
    <property type="project" value="UniProtKB-KW"/>
</dbReference>
<dbReference type="InterPro" id="IPR003851">
    <property type="entry name" value="Znf_Dof"/>
</dbReference>
<evidence type="ECO:0000313" key="11">
    <source>
        <dbReference type="EMBL" id="CAA7397316.1"/>
    </source>
</evidence>
<proteinExistence type="predicted"/>
<dbReference type="PANTHER" id="PTHR31992">
    <property type="entry name" value="DOF ZINC FINGER PROTEIN DOF1.4-RELATED"/>
    <property type="match status" value="1"/>
</dbReference>
<evidence type="ECO:0000259" key="10">
    <source>
        <dbReference type="PROSITE" id="PS50884"/>
    </source>
</evidence>
<keyword evidence="6 9" id="KW-0804">Transcription</keyword>
<dbReference type="Proteomes" id="UP000663760">
    <property type="component" value="Chromosome 6"/>
</dbReference>
<keyword evidence="5 8" id="KW-0238">DNA-binding</keyword>
<evidence type="ECO:0000256" key="1">
    <source>
        <dbReference type="ARBA" id="ARBA00022723"/>
    </source>
</evidence>
<evidence type="ECO:0000313" key="12">
    <source>
        <dbReference type="Proteomes" id="UP000663760"/>
    </source>
</evidence>
<name>A0A7I8KJ71_SPIIN</name>
<dbReference type="GO" id="GO:0005634">
    <property type="term" value="C:nucleus"/>
    <property type="evidence" value="ECO:0007669"/>
    <property type="project" value="UniProtKB-SubCell"/>
</dbReference>
<evidence type="ECO:0000256" key="7">
    <source>
        <dbReference type="ARBA" id="ARBA00023242"/>
    </source>
</evidence>
<reference evidence="11" key="1">
    <citation type="submission" date="2020-02" db="EMBL/GenBank/DDBJ databases">
        <authorList>
            <person name="Scholz U."/>
            <person name="Mascher M."/>
            <person name="Fiebig A."/>
        </authorList>
    </citation>
    <scope>NUCLEOTIDE SEQUENCE</scope>
</reference>
<dbReference type="Pfam" id="PF02701">
    <property type="entry name" value="Zn_ribbon_Dof"/>
    <property type="match status" value="1"/>
</dbReference>
<keyword evidence="7 8" id="KW-0539">Nucleus</keyword>
<dbReference type="PROSITE" id="PS50884">
    <property type="entry name" value="ZF_DOF_2"/>
    <property type="match status" value="1"/>
</dbReference>
<dbReference type="PROSITE" id="PS01361">
    <property type="entry name" value="ZF_DOF_1"/>
    <property type="match status" value="1"/>
</dbReference>
<protein>
    <recommendedName>
        <fullName evidence="9">Dof zinc finger protein</fullName>
    </recommendedName>
</protein>
<evidence type="ECO:0000256" key="8">
    <source>
        <dbReference type="PROSITE-ProRule" id="PRU00071"/>
    </source>
</evidence>
<dbReference type="GO" id="GO:0003677">
    <property type="term" value="F:DNA binding"/>
    <property type="evidence" value="ECO:0007669"/>
    <property type="project" value="UniProtKB-UniRule"/>
</dbReference>
<comment type="subcellular location">
    <subcellularLocation>
        <location evidence="8 9">Nucleus</location>
    </subcellularLocation>
</comment>
<feature type="domain" description="Dof-type" evidence="10">
    <location>
        <begin position="19"/>
        <end position="73"/>
    </location>
</feature>
<comment type="function">
    <text evidence="9">Transcription factor that binds specifically to a 5'-AA[AG]G-3' consensus core sequence.</text>
</comment>
<dbReference type="PANTHER" id="PTHR31992:SF141">
    <property type="entry name" value="DOF ZINC FINGER PROTEIN DOF1.4"/>
    <property type="match status" value="1"/>
</dbReference>